<keyword evidence="3" id="KW-1185">Reference proteome</keyword>
<accession>A0A9Q8LBT5</accession>
<dbReference type="KEGG" id="ffu:CLAFUR5_03689"/>
<evidence type="ECO:0000313" key="3">
    <source>
        <dbReference type="Proteomes" id="UP000756132"/>
    </source>
</evidence>
<sequence>MATVDHFFRAPRELRDRFYKNALKGVTVVHVKHNFVRNQHSKPFAHQWLVPVIPANSPLVQIAGANRQANAEVYEYVKRRALKYNHIKIIARVLDFDFRALIKFLESLTPADVTKINNATQPKLIVLLNVTDSNAIDGKKLGAWFRFRKTASVTLTYSVGTDPGFNASLRQLYTISLAFGGNEEMNKIYKACVEWEVGPRAVGRQVKRWYEPPARDVEEDSEDELEESEVLRGSRGAAKTSKDVERKTESKKVNPSQGSADAARKSTGLLGLISGFAAGYGGEDEGEGEESDVEEEEDEEEEESSESDVDSDMMSDSDDDE</sequence>
<dbReference type="OrthoDB" id="3821607at2759"/>
<organism evidence="2 3">
    <name type="scientific">Passalora fulva</name>
    <name type="common">Tomato leaf mold</name>
    <name type="synonym">Cladosporium fulvum</name>
    <dbReference type="NCBI Taxonomy" id="5499"/>
    <lineage>
        <taxon>Eukaryota</taxon>
        <taxon>Fungi</taxon>
        <taxon>Dikarya</taxon>
        <taxon>Ascomycota</taxon>
        <taxon>Pezizomycotina</taxon>
        <taxon>Dothideomycetes</taxon>
        <taxon>Dothideomycetidae</taxon>
        <taxon>Mycosphaerellales</taxon>
        <taxon>Mycosphaerellaceae</taxon>
        <taxon>Fulvia</taxon>
    </lineage>
</organism>
<dbReference type="Proteomes" id="UP000756132">
    <property type="component" value="Chromosome 2"/>
</dbReference>
<gene>
    <name evidence="2" type="ORF">CLAFUR5_03689</name>
</gene>
<reference evidence="2" key="2">
    <citation type="journal article" date="2022" name="Microb. Genom.">
        <title>A chromosome-scale genome assembly of the tomato pathogen Cladosporium fulvum reveals a compartmentalized genome architecture and the presence of a dispensable chromosome.</title>
        <authorList>
            <person name="Zaccaron A.Z."/>
            <person name="Chen L.H."/>
            <person name="Samaras A."/>
            <person name="Stergiopoulos I."/>
        </authorList>
    </citation>
    <scope>NUCLEOTIDE SEQUENCE</scope>
    <source>
        <strain evidence="2">Race5_Kim</strain>
    </source>
</reference>
<feature type="region of interest" description="Disordered" evidence="1">
    <location>
        <begin position="214"/>
        <end position="321"/>
    </location>
</feature>
<dbReference type="AlphaFoldDB" id="A0A9Q8LBT5"/>
<dbReference type="RefSeq" id="XP_047758967.1">
    <property type="nucleotide sequence ID" value="XM_047902837.1"/>
</dbReference>
<reference evidence="2" key="1">
    <citation type="submission" date="2021-12" db="EMBL/GenBank/DDBJ databases">
        <authorList>
            <person name="Zaccaron A."/>
            <person name="Stergiopoulos I."/>
        </authorList>
    </citation>
    <scope>NUCLEOTIDE SEQUENCE</scope>
    <source>
        <strain evidence="2">Race5_Kim</strain>
    </source>
</reference>
<feature type="compositionally biased region" description="Acidic residues" evidence="1">
    <location>
        <begin position="282"/>
        <end position="321"/>
    </location>
</feature>
<proteinExistence type="predicted"/>
<protein>
    <submittedName>
        <fullName evidence="2">Uncharacterized protein</fullName>
    </submittedName>
</protein>
<name>A0A9Q8LBT5_PASFU</name>
<feature type="compositionally biased region" description="Basic and acidic residues" evidence="1">
    <location>
        <begin position="240"/>
        <end position="252"/>
    </location>
</feature>
<evidence type="ECO:0000256" key="1">
    <source>
        <dbReference type="SAM" id="MobiDB-lite"/>
    </source>
</evidence>
<evidence type="ECO:0000313" key="2">
    <source>
        <dbReference type="EMBL" id="UJO14601.1"/>
    </source>
</evidence>
<feature type="compositionally biased region" description="Acidic residues" evidence="1">
    <location>
        <begin position="217"/>
        <end position="228"/>
    </location>
</feature>
<dbReference type="GeneID" id="71983567"/>
<dbReference type="EMBL" id="CP090164">
    <property type="protein sequence ID" value="UJO14601.1"/>
    <property type="molecule type" value="Genomic_DNA"/>
</dbReference>